<evidence type="ECO:0000259" key="3">
    <source>
        <dbReference type="PROSITE" id="PS51670"/>
    </source>
</evidence>
<feature type="region of interest" description="Disordered" evidence="2">
    <location>
        <begin position="718"/>
        <end position="749"/>
    </location>
</feature>
<proteinExistence type="predicted"/>
<dbReference type="InterPro" id="IPR003582">
    <property type="entry name" value="ShKT_dom"/>
</dbReference>
<feature type="disulfide bond" evidence="1">
    <location>
        <begin position="799"/>
        <end position="833"/>
    </location>
</feature>
<evidence type="ECO:0000313" key="5">
    <source>
        <dbReference type="WBParaSite" id="ACRNAN_Path_908.g3485.t1"/>
    </source>
</evidence>
<feature type="domain" description="ShKT" evidence="3">
    <location>
        <begin position="799"/>
        <end position="833"/>
    </location>
</feature>
<organism evidence="4 5">
    <name type="scientific">Acrobeloides nanus</name>
    <dbReference type="NCBI Taxonomy" id="290746"/>
    <lineage>
        <taxon>Eukaryota</taxon>
        <taxon>Metazoa</taxon>
        <taxon>Ecdysozoa</taxon>
        <taxon>Nematoda</taxon>
        <taxon>Chromadorea</taxon>
        <taxon>Rhabditida</taxon>
        <taxon>Tylenchina</taxon>
        <taxon>Cephalobomorpha</taxon>
        <taxon>Cephaloboidea</taxon>
        <taxon>Cephalobidae</taxon>
        <taxon>Acrobeloides</taxon>
    </lineage>
</organism>
<dbReference type="PROSITE" id="PS51670">
    <property type="entry name" value="SHKT"/>
    <property type="match status" value="2"/>
</dbReference>
<dbReference type="WBParaSite" id="ACRNAN_Path_908.g3485.t1">
    <property type="protein sequence ID" value="ACRNAN_Path_908.g3485.t1"/>
    <property type="gene ID" value="ACRNAN_Path_908.g3485"/>
</dbReference>
<sequence>MQNEKSVLPNIYKWIAENPEYCSINSNTLTYKFLGFLDEIYGFYCNICPEAPENEIAKMACAEVIMEDTGKQVICHEIPLPCLIALRDYFSTRQQLTESPSPNVRDFNEIFEELMASLDKANITEKYDEQDYIDIYPAKMFYPTKTIKSNTQIPDTTSAILTTTPKIEEESKKGESILTQGSQTLGLEETIEDKTLPILTTTDPVIMSKILEKEKNLTSPNFLINSNNSDKNNDPEIMVHSPIMTILDGQQTTSSTSWNKLNELDTSTVQNSTMFVIEQEIIDATAPILIIAKTEENSNNLMDIGITQASHEENDKNLTISTIPDVLDKGNEQPKQPSSMFSKIFPFFIQELMRTQSVYFAFSHAPKLVDVEPLKVEATSEKSYQQEVGLPLPIGGFRDRTRSIQSVTSPSTSHMPSGLDEFVHFGSSIFPSTIAPSSSHTVISSKQETFKFTRKPPINPPRAEPLFIPPRTKPPFIPTKAKPPLIPTKAKLSFIPHLNNQKIQKERNTTTFQLQGNTIIHKFTKKPPLNPPRYLTFLDEIAREKNSKKYKGNAKKVHDGPSNPANFLIQKVPALTKSKFIPVKLLRTRHAKLFSHDVANSKKTRILKLYPSIKLLETRPRQIKKLNRIIIKHPRVKIKEKNLLLHGLNPHHKTNGYISYVVQNFPNFDALPLLIPTKLAHNALDEFSQEESSSIAPLVKIKVEPEPLITTSVEPDSMVKPTEEHNTPGDLAQEETPISTSSENKLHNSEEEFTHKIPMKLKIRQLNRLEKYGIQPNPMQLTKIQQHFNFSNVIQHFLCHDYHHMCKFWAENDECVSNPFWMRINCQRSCDSCGETQKDLYIPKPIEGCYNHDSLCPFWWFNGECKKNPTWMRENCRLSCVCIYDEMEKNRSTFYIS</sequence>
<dbReference type="Proteomes" id="UP000887540">
    <property type="component" value="Unplaced"/>
</dbReference>
<feature type="compositionally biased region" description="Pro residues" evidence="2">
    <location>
        <begin position="457"/>
        <end position="471"/>
    </location>
</feature>
<comment type="caution">
    <text evidence="1">Lacks conserved residue(s) required for the propagation of feature annotation.</text>
</comment>
<accession>A0A914CDM1</accession>
<feature type="domain" description="ShKT" evidence="3">
    <location>
        <begin position="849"/>
        <end position="882"/>
    </location>
</feature>
<protein>
    <submittedName>
        <fullName evidence="5">ShKT domain-containing protein</fullName>
    </submittedName>
</protein>
<dbReference type="AlphaFoldDB" id="A0A914CDM1"/>
<reference evidence="5" key="1">
    <citation type="submission" date="2022-11" db="UniProtKB">
        <authorList>
            <consortium name="WormBaseParasite"/>
        </authorList>
    </citation>
    <scope>IDENTIFICATION</scope>
</reference>
<evidence type="ECO:0000256" key="1">
    <source>
        <dbReference type="PROSITE-ProRule" id="PRU01005"/>
    </source>
</evidence>
<dbReference type="Pfam" id="PF01549">
    <property type="entry name" value="ShK"/>
    <property type="match status" value="2"/>
</dbReference>
<feature type="region of interest" description="Disordered" evidence="2">
    <location>
        <begin position="452"/>
        <end position="471"/>
    </location>
</feature>
<keyword evidence="1" id="KW-1015">Disulfide bond</keyword>
<keyword evidence="4" id="KW-1185">Reference proteome</keyword>
<dbReference type="SMART" id="SM00254">
    <property type="entry name" value="ShKT"/>
    <property type="match status" value="2"/>
</dbReference>
<evidence type="ECO:0000256" key="2">
    <source>
        <dbReference type="SAM" id="MobiDB-lite"/>
    </source>
</evidence>
<evidence type="ECO:0000313" key="4">
    <source>
        <dbReference type="Proteomes" id="UP000887540"/>
    </source>
</evidence>
<name>A0A914CDM1_9BILA</name>